<dbReference type="EMBL" id="JAYGHX010000004">
    <property type="protein sequence ID" value="MEA5391273.1"/>
    <property type="molecule type" value="Genomic_DNA"/>
</dbReference>
<organism evidence="3 4">
    <name type="scientific">Cyanobium gracile UHCC 0139</name>
    <dbReference type="NCBI Taxonomy" id="3110308"/>
    <lineage>
        <taxon>Bacteria</taxon>
        <taxon>Bacillati</taxon>
        <taxon>Cyanobacteriota</taxon>
        <taxon>Cyanophyceae</taxon>
        <taxon>Synechococcales</taxon>
        <taxon>Prochlorococcaceae</taxon>
        <taxon>Cyanobium</taxon>
    </lineage>
</organism>
<evidence type="ECO:0000313" key="4">
    <source>
        <dbReference type="Proteomes" id="UP001304461"/>
    </source>
</evidence>
<evidence type="ECO:0000259" key="2">
    <source>
        <dbReference type="Pfam" id="PF03992"/>
    </source>
</evidence>
<accession>A0ABU5RU49</accession>
<dbReference type="SUPFAM" id="SSF54909">
    <property type="entry name" value="Dimeric alpha+beta barrel"/>
    <property type="match status" value="1"/>
</dbReference>
<keyword evidence="1" id="KW-1133">Transmembrane helix</keyword>
<dbReference type="Pfam" id="PF03992">
    <property type="entry name" value="ABM"/>
    <property type="match status" value="1"/>
</dbReference>
<evidence type="ECO:0000256" key="1">
    <source>
        <dbReference type="SAM" id="Phobius"/>
    </source>
</evidence>
<dbReference type="RefSeq" id="WP_323305314.1">
    <property type="nucleotide sequence ID" value="NZ_JAYGHX010000004.1"/>
</dbReference>
<keyword evidence="1" id="KW-0812">Transmembrane</keyword>
<sequence>MSAPDHLDSDPPTTVDVLQRIKPGCEAAFEAVLAELIQAAMACEGHLGVNVFRPSDPAHPEYRIVFKFDRISRLKQWEESPIRQRLLNRARQFTEGTGQYAMLTGLETWFTLPHRPGLPAPPRYKMMVVSWITIYVLINLINVILVPLIGTLPAFLRTLVVTLVVVAVMTYVAMSRMTKLFKGWLYPARRL</sequence>
<dbReference type="Gene3D" id="3.30.70.100">
    <property type="match status" value="1"/>
</dbReference>
<feature type="domain" description="ABM" evidence="2">
    <location>
        <begin position="19"/>
        <end position="84"/>
    </location>
</feature>
<dbReference type="PANTHER" id="PTHR40057:SF1">
    <property type="entry name" value="SLR1162 PROTEIN"/>
    <property type="match status" value="1"/>
</dbReference>
<keyword evidence="3" id="KW-0503">Monooxygenase</keyword>
<keyword evidence="3" id="KW-0560">Oxidoreductase</keyword>
<protein>
    <submittedName>
        <fullName evidence="3">Antibiotic biosynthesis monooxygenase</fullName>
    </submittedName>
</protein>
<gene>
    <name evidence="3" type="ORF">VB738_08370</name>
</gene>
<dbReference type="InterPro" id="IPR038762">
    <property type="entry name" value="ABM_predict"/>
</dbReference>
<dbReference type="Proteomes" id="UP001304461">
    <property type="component" value="Unassembled WGS sequence"/>
</dbReference>
<comment type="caution">
    <text evidence="3">The sequence shown here is derived from an EMBL/GenBank/DDBJ whole genome shotgun (WGS) entry which is preliminary data.</text>
</comment>
<dbReference type="GO" id="GO:0004497">
    <property type="term" value="F:monooxygenase activity"/>
    <property type="evidence" value="ECO:0007669"/>
    <property type="project" value="UniProtKB-KW"/>
</dbReference>
<feature type="transmembrane region" description="Helical" evidence="1">
    <location>
        <begin position="128"/>
        <end position="149"/>
    </location>
</feature>
<reference evidence="3 4" key="1">
    <citation type="submission" date="2023-12" db="EMBL/GenBank/DDBJ databases">
        <title>Baltic Sea Cyanobacteria.</title>
        <authorList>
            <person name="Delbaje E."/>
            <person name="Fewer D.P."/>
            <person name="Shishido T.K."/>
        </authorList>
    </citation>
    <scope>NUCLEOTIDE SEQUENCE [LARGE SCALE GENOMIC DNA]</scope>
    <source>
        <strain evidence="3 4">UHCC 0139</strain>
    </source>
</reference>
<proteinExistence type="predicted"/>
<dbReference type="InterPro" id="IPR007138">
    <property type="entry name" value="ABM_dom"/>
</dbReference>
<feature type="transmembrane region" description="Helical" evidence="1">
    <location>
        <begin position="155"/>
        <end position="174"/>
    </location>
</feature>
<keyword evidence="4" id="KW-1185">Reference proteome</keyword>
<dbReference type="InterPro" id="IPR011008">
    <property type="entry name" value="Dimeric_a/b-barrel"/>
</dbReference>
<keyword evidence="1" id="KW-0472">Membrane</keyword>
<name>A0ABU5RU49_9CYAN</name>
<evidence type="ECO:0000313" key="3">
    <source>
        <dbReference type="EMBL" id="MEA5391273.1"/>
    </source>
</evidence>
<dbReference type="PANTHER" id="PTHR40057">
    <property type="entry name" value="SLR1162 PROTEIN"/>
    <property type="match status" value="1"/>
</dbReference>